<comment type="caution">
    <text evidence="3">The sequence shown here is derived from an EMBL/GenBank/DDBJ whole genome shotgun (WGS) entry which is preliminary data.</text>
</comment>
<gene>
    <name evidence="3" type="ORF">M9Y10_009408</name>
</gene>
<feature type="compositionally biased region" description="Polar residues" evidence="2">
    <location>
        <begin position="197"/>
        <end position="207"/>
    </location>
</feature>
<feature type="region of interest" description="Disordered" evidence="2">
    <location>
        <begin position="197"/>
        <end position="239"/>
    </location>
</feature>
<dbReference type="Proteomes" id="UP001470230">
    <property type="component" value="Unassembled WGS sequence"/>
</dbReference>
<dbReference type="EMBL" id="JAPFFF010000015">
    <property type="protein sequence ID" value="KAK8866445.1"/>
    <property type="molecule type" value="Genomic_DNA"/>
</dbReference>
<keyword evidence="1" id="KW-0175">Coiled coil</keyword>
<evidence type="ECO:0000256" key="2">
    <source>
        <dbReference type="SAM" id="MobiDB-lite"/>
    </source>
</evidence>
<name>A0ABR2IPH0_9EUKA</name>
<proteinExistence type="predicted"/>
<reference evidence="3 4" key="1">
    <citation type="submission" date="2024-04" db="EMBL/GenBank/DDBJ databases">
        <title>Tritrichomonas musculus Genome.</title>
        <authorList>
            <person name="Alves-Ferreira E."/>
            <person name="Grigg M."/>
            <person name="Lorenzi H."/>
            <person name="Galac M."/>
        </authorList>
    </citation>
    <scope>NUCLEOTIDE SEQUENCE [LARGE SCALE GENOMIC DNA]</scope>
    <source>
        <strain evidence="3 4">EAF2021</strain>
    </source>
</reference>
<feature type="compositionally biased region" description="Polar residues" evidence="2">
    <location>
        <begin position="266"/>
        <end position="285"/>
    </location>
</feature>
<evidence type="ECO:0000313" key="3">
    <source>
        <dbReference type="EMBL" id="KAK8866445.1"/>
    </source>
</evidence>
<organism evidence="3 4">
    <name type="scientific">Tritrichomonas musculus</name>
    <dbReference type="NCBI Taxonomy" id="1915356"/>
    <lineage>
        <taxon>Eukaryota</taxon>
        <taxon>Metamonada</taxon>
        <taxon>Parabasalia</taxon>
        <taxon>Tritrichomonadida</taxon>
        <taxon>Tritrichomonadidae</taxon>
        <taxon>Tritrichomonas</taxon>
    </lineage>
</organism>
<feature type="region of interest" description="Disordered" evidence="2">
    <location>
        <begin position="266"/>
        <end position="313"/>
    </location>
</feature>
<evidence type="ECO:0000256" key="1">
    <source>
        <dbReference type="SAM" id="Coils"/>
    </source>
</evidence>
<protein>
    <submittedName>
        <fullName evidence="3">Uncharacterized protein</fullName>
    </submittedName>
</protein>
<feature type="compositionally biased region" description="Basic and acidic residues" evidence="2">
    <location>
        <begin position="304"/>
        <end position="313"/>
    </location>
</feature>
<accession>A0ABR2IPH0</accession>
<sequence length="351" mass="40367">MSFLHYKNQINPPSDTAYENCLGIYVSEVQALKEENIKLKKQFDEIVPPLQKRIDALEKLNQSLNYQIQILETGDDYTNNANSDICDALSRKFQSKDEEIDILKAKNKELKKQNRIISSKLSKYRSNEQANVEKTRELENKINYLEEINEAMKIRIANYEESLQLKTTSLLEDEIAKLKKINSQLSKKLKKFQTNFSQPAIHQQNIQRKAKLPTTADNSPRGNSPSQNKNSSKKKSYQSSHIYNNQNDSFFNDIYFSSDSGSSYNTHSDSDFNISNDANVNNSYTKKTRKVPKSSLHNTSTSRPIRESPESELSKIANMLQQNYSNFSPSQKISDQFREFIDQISAIASKE</sequence>
<evidence type="ECO:0000313" key="4">
    <source>
        <dbReference type="Proteomes" id="UP001470230"/>
    </source>
</evidence>
<keyword evidence="4" id="KW-1185">Reference proteome</keyword>
<feature type="coiled-coil region" evidence="1">
    <location>
        <begin position="86"/>
        <end position="195"/>
    </location>
</feature>